<dbReference type="Gene3D" id="2.40.420.20">
    <property type="match status" value="1"/>
</dbReference>
<dbReference type="HOGENOM" id="CLU_018816_1_0_3"/>
<dbReference type="AlphaFoldDB" id="B0C5H5"/>
<dbReference type="Gene3D" id="1.10.287.470">
    <property type="entry name" value="Helix hairpin bin"/>
    <property type="match status" value="2"/>
</dbReference>
<dbReference type="InterPro" id="IPR006143">
    <property type="entry name" value="RND_pump_MFP"/>
</dbReference>
<dbReference type="SUPFAM" id="SSF111369">
    <property type="entry name" value="HlyD-like secretion proteins"/>
    <property type="match status" value="2"/>
</dbReference>
<feature type="domain" description="CusB-like beta-barrel" evidence="3">
    <location>
        <begin position="231"/>
        <end position="295"/>
    </location>
</feature>
<evidence type="ECO:0000313" key="4">
    <source>
        <dbReference type="EMBL" id="ABW27551.1"/>
    </source>
</evidence>
<dbReference type="PANTHER" id="PTHR30469">
    <property type="entry name" value="MULTIDRUG RESISTANCE PROTEIN MDTA"/>
    <property type="match status" value="1"/>
</dbReference>
<evidence type="ECO:0000259" key="3">
    <source>
        <dbReference type="Pfam" id="PF25954"/>
    </source>
</evidence>
<reference evidence="4 5" key="1">
    <citation type="journal article" date="2008" name="Proc. Natl. Acad. Sci. U.S.A.">
        <title>Niche adaptation and genome expansion in the chlorophyll d-producing cyanobacterium Acaryochloris marina.</title>
        <authorList>
            <person name="Swingley W.D."/>
            <person name="Chen M."/>
            <person name="Cheung P.C."/>
            <person name="Conrad A.L."/>
            <person name="Dejesa L.C."/>
            <person name="Hao J."/>
            <person name="Honchak B.M."/>
            <person name="Karbach L.E."/>
            <person name="Kurdoglu A."/>
            <person name="Lahiri S."/>
            <person name="Mastrian S.D."/>
            <person name="Miyashita H."/>
            <person name="Page L."/>
            <person name="Ramakrishna P."/>
            <person name="Satoh S."/>
            <person name="Sattley W.M."/>
            <person name="Shimada Y."/>
            <person name="Taylor H.L."/>
            <person name="Tomo T."/>
            <person name="Tsuchiya T."/>
            <person name="Wang Z.T."/>
            <person name="Raymond J."/>
            <person name="Mimuro M."/>
            <person name="Blankenship R.E."/>
            <person name="Touchman J.W."/>
        </authorList>
    </citation>
    <scope>NUCLEOTIDE SEQUENCE [LARGE SCALE GENOMIC DNA]</scope>
    <source>
        <strain evidence="5">MBIC 11017</strain>
    </source>
</reference>
<dbReference type="InterPro" id="IPR058792">
    <property type="entry name" value="Beta-barrel_RND_2"/>
</dbReference>
<keyword evidence="5" id="KW-1185">Reference proteome</keyword>
<dbReference type="eggNOG" id="COG0845">
    <property type="taxonomic scope" value="Bacteria"/>
</dbReference>
<feature type="coiled-coil region" evidence="2">
    <location>
        <begin position="140"/>
        <end position="186"/>
    </location>
</feature>
<dbReference type="KEGG" id="amr:AM1_2543"/>
<feature type="coiled-coil region" evidence="2">
    <location>
        <begin position="62"/>
        <end position="89"/>
    </location>
</feature>
<dbReference type="Proteomes" id="UP000000268">
    <property type="component" value="Chromosome"/>
</dbReference>
<gene>
    <name evidence="4" type="ordered locus">AM1_2543</name>
</gene>
<accession>B0C5H5</accession>
<name>B0C5H5_ACAM1</name>
<sequence length="383" mass="42324">MPVTTLSLQPSTSYDIQRTYAGEVQANRTSELGFELTGTLIEIAVDEGDWVQQGMPLARLDTRSLAAQRQQLLAQKAQAQAQFRELKTGPRTEEIGAARAAVEDLGQQRLLAEKQSKRRQDLYKQGAISRESFEERYFAAQALEKRQGQARKRLEELLAGTRVEQVESQSAQLAEIDARLKALDIQRSKSVLRAPFTGQVAQRLMDEGVVLNGGQPILRLVETSKIEARIGIPQAMASRMQPGQTYPVQVGDQRYQGQVKTLLPEVDNQSRTVMAVLTLPKDAAVSMGQTAKLVLAQRQTQPGFWLPSTAVIAGERGLWSASVLKSTDQDQVFSVARRDLEVLHTAGDRIYVRGMLNSQEQVIAKGTHRLAPGQLVKVANTKN</sequence>
<comment type="similarity">
    <text evidence="1">Belongs to the membrane fusion protein (MFP) (TC 8.A.1) family.</text>
</comment>
<evidence type="ECO:0000256" key="2">
    <source>
        <dbReference type="SAM" id="Coils"/>
    </source>
</evidence>
<dbReference type="PANTHER" id="PTHR30469:SF11">
    <property type="entry name" value="BLL4320 PROTEIN"/>
    <property type="match status" value="1"/>
</dbReference>
<keyword evidence="2" id="KW-0175">Coiled coil</keyword>
<dbReference type="Pfam" id="PF25954">
    <property type="entry name" value="Beta-barrel_RND_2"/>
    <property type="match status" value="1"/>
</dbReference>
<dbReference type="Gene3D" id="2.40.50.100">
    <property type="match status" value="2"/>
</dbReference>
<protein>
    <submittedName>
        <fullName evidence="4">Efflux transporter, RND family, MFP subunit</fullName>
    </submittedName>
</protein>
<evidence type="ECO:0000256" key="1">
    <source>
        <dbReference type="ARBA" id="ARBA00009477"/>
    </source>
</evidence>
<proteinExistence type="inferred from homology"/>
<dbReference type="Gene3D" id="2.40.30.170">
    <property type="match status" value="1"/>
</dbReference>
<dbReference type="GO" id="GO:0015562">
    <property type="term" value="F:efflux transmembrane transporter activity"/>
    <property type="evidence" value="ECO:0007669"/>
    <property type="project" value="TreeGrafter"/>
</dbReference>
<dbReference type="EMBL" id="CP000828">
    <property type="protein sequence ID" value="ABW27551.1"/>
    <property type="molecule type" value="Genomic_DNA"/>
</dbReference>
<organism evidence="4 5">
    <name type="scientific">Acaryochloris marina (strain MBIC 11017)</name>
    <dbReference type="NCBI Taxonomy" id="329726"/>
    <lineage>
        <taxon>Bacteria</taxon>
        <taxon>Bacillati</taxon>
        <taxon>Cyanobacteriota</taxon>
        <taxon>Cyanophyceae</taxon>
        <taxon>Acaryochloridales</taxon>
        <taxon>Acaryochloridaceae</taxon>
        <taxon>Acaryochloris</taxon>
    </lineage>
</organism>
<dbReference type="NCBIfam" id="TIGR01730">
    <property type="entry name" value="RND_mfp"/>
    <property type="match status" value="1"/>
</dbReference>
<evidence type="ECO:0000313" key="5">
    <source>
        <dbReference type="Proteomes" id="UP000000268"/>
    </source>
</evidence>
<dbReference type="STRING" id="329726.AM1_2543"/>
<dbReference type="GO" id="GO:1990281">
    <property type="term" value="C:efflux pump complex"/>
    <property type="evidence" value="ECO:0007669"/>
    <property type="project" value="TreeGrafter"/>
</dbReference>